<dbReference type="InParanoid" id="A0A286UNH5"/>
<organism evidence="2 3">
    <name type="scientific">Pyrrhoderma noxium</name>
    <dbReference type="NCBI Taxonomy" id="2282107"/>
    <lineage>
        <taxon>Eukaryota</taxon>
        <taxon>Fungi</taxon>
        <taxon>Dikarya</taxon>
        <taxon>Basidiomycota</taxon>
        <taxon>Agaricomycotina</taxon>
        <taxon>Agaricomycetes</taxon>
        <taxon>Hymenochaetales</taxon>
        <taxon>Hymenochaetaceae</taxon>
        <taxon>Pyrrhoderma</taxon>
    </lineage>
</organism>
<feature type="compositionally biased region" description="Low complexity" evidence="1">
    <location>
        <begin position="84"/>
        <end position="105"/>
    </location>
</feature>
<accession>A0A286UNH5</accession>
<evidence type="ECO:0000256" key="1">
    <source>
        <dbReference type="SAM" id="MobiDB-lite"/>
    </source>
</evidence>
<feature type="region of interest" description="Disordered" evidence="1">
    <location>
        <begin position="16"/>
        <end position="133"/>
    </location>
</feature>
<sequence length="259" mass="28872">MYDPYSYYSFQQQDQRFISPYSSQPVPGPSSPLRRQRRDSIWSTSSICSQDSLDDAVDDTTNDETTTLSPVCDTLPSPISPADSTCSYSSFSSSSSSSYSPSRSRTSSKPRGPRPLPALPISLPSSPSTTSPSLPPFSYHKAFVPPLRLNIKDLSPPPSYEEAVNSAHTPVSKPPFPCNTLSLTLAADNTRERATVRLREREIQRERPRPHSLPTRPRPTEYPFDCVSPTENVPDFMFSTCDDRIDWDFIQEILVGARS</sequence>
<evidence type="ECO:0000313" key="2">
    <source>
        <dbReference type="EMBL" id="PAV21112.1"/>
    </source>
</evidence>
<feature type="compositionally biased region" description="Polar residues" evidence="1">
    <location>
        <begin position="41"/>
        <end position="51"/>
    </location>
</feature>
<feature type="compositionally biased region" description="Acidic residues" evidence="1">
    <location>
        <begin position="52"/>
        <end position="62"/>
    </location>
</feature>
<comment type="caution">
    <text evidence="2">The sequence shown here is derived from an EMBL/GenBank/DDBJ whole genome shotgun (WGS) entry which is preliminary data.</text>
</comment>
<proteinExistence type="predicted"/>
<protein>
    <submittedName>
        <fullName evidence="2">Uncharacterized protein</fullName>
    </submittedName>
</protein>
<feature type="compositionally biased region" description="Low complexity" evidence="1">
    <location>
        <begin position="119"/>
        <end position="133"/>
    </location>
</feature>
<feature type="compositionally biased region" description="Polar residues" evidence="1">
    <location>
        <begin position="16"/>
        <end position="25"/>
    </location>
</feature>
<keyword evidence="3" id="KW-1185">Reference proteome</keyword>
<gene>
    <name evidence="2" type="ORF">PNOK_0373900</name>
</gene>
<feature type="region of interest" description="Disordered" evidence="1">
    <location>
        <begin position="202"/>
        <end position="226"/>
    </location>
</feature>
<name>A0A286UNH5_9AGAM</name>
<reference evidence="2 3" key="1">
    <citation type="journal article" date="2017" name="Mol. Ecol.">
        <title>Comparative and population genomic landscape of Phellinus noxius: A hypervariable fungus causing root rot in trees.</title>
        <authorList>
            <person name="Chung C.L."/>
            <person name="Lee T.J."/>
            <person name="Akiba M."/>
            <person name="Lee H.H."/>
            <person name="Kuo T.H."/>
            <person name="Liu D."/>
            <person name="Ke H.M."/>
            <person name="Yokoi T."/>
            <person name="Roa M.B."/>
            <person name="Lu M.J."/>
            <person name="Chang Y.Y."/>
            <person name="Ann P.J."/>
            <person name="Tsai J.N."/>
            <person name="Chen C.Y."/>
            <person name="Tzean S.S."/>
            <person name="Ota Y."/>
            <person name="Hattori T."/>
            <person name="Sahashi N."/>
            <person name="Liou R.F."/>
            <person name="Kikuchi T."/>
            <person name="Tsai I.J."/>
        </authorList>
    </citation>
    <scope>NUCLEOTIDE SEQUENCE [LARGE SCALE GENOMIC DNA]</scope>
    <source>
        <strain evidence="2 3">FFPRI411160</strain>
    </source>
</reference>
<dbReference type="Proteomes" id="UP000217199">
    <property type="component" value="Unassembled WGS sequence"/>
</dbReference>
<dbReference type="AlphaFoldDB" id="A0A286UNH5"/>
<evidence type="ECO:0000313" key="3">
    <source>
        <dbReference type="Proteomes" id="UP000217199"/>
    </source>
</evidence>
<dbReference type="EMBL" id="NBII01000003">
    <property type="protein sequence ID" value="PAV21112.1"/>
    <property type="molecule type" value="Genomic_DNA"/>
</dbReference>